<evidence type="ECO:0000313" key="3">
    <source>
        <dbReference type="EMBL" id="RJP21330.1"/>
    </source>
</evidence>
<accession>A0A3A4NW40</accession>
<dbReference type="InterPro" id="IPR044122">
    <property type="entry name" value="UPF0261_N"/>
</dbReference>
<protein>
    <submittedName>
        <fullName evidence="3">UPF0261 family protein</fullName>
    </submittedName>
</protein>
<evidence type="ECO:0000259" key="2">
    <source>
        <dbReference type="Pfam" id="PF23189"/>
    </source>
</evidence>
<feature type="domain" description="UPF0261" evidence="2">
    <location>
        <begin position="193"/>
        <end position="416"/>
    </location>
</feature>
<evidence type="ECO:0000313" key="4">
    <source>
        <dbReference type="Proteomes" id="UP000265882"/>
    </source>
</evidence>
<reference evidence="3 4" key="1">
    <citation type="journal article" date="2017" name="ISME J.">
        <title>Energy and carbon metabolisms in a deep terrestrial subsurface fluid microbial community.</title>
        <authorList>
            <person name="Momper L."/>
            <person name="Jungbluth S.P."/>
            <person name="Lee M.D."/>
            <person name="Amend J.P."/>
        </authorList>
    </citation>
    <scope>NUCLEOTIDE SEQUENCE [LARGE SCALE GENOMIC DNA]</scope>
    <source>
        <strain evidence="3">SURF_5</strain>
    </source>
</reference>
<dbReference type="Gene3D" id="3.40.50.12020">
    <property type="entry name" value="Uncharacterised protein family UPF0261, NN domain"/>
    <property type="match status" value="1"/>
</dbReference>
<gene>
    <name evidence="3" type="ORF">C4520_09965</name>
</gene>
<dbReference type="Gene3D" id="3.40.50.12030">
    <property type="entry name" value="Uncharacterised protein family UPF0261, NC domain"/>
    <property type="match status" value="1"/>
</dbReference>
<dbReference type="NCBIfam" id="NF002674">
    <property type="entry name" value="PRK02399.1-2"/>
    <property type="match status" value="1"/>
</dbReference>
<dbReference type="PIRSF" id="PIRSF033271">
    <property type="entry name" value="UCP033271"/>
    <property type="match status" value="1"/>
</dbReference>
<proteinExistence type="predicted"/>
<dbReference type="PANTHER" id="PTHR31862">
    <property type="entry name" value="UPF0261 DOMAIN PROTEIN (AFU_ORTHOLOGUE AFUA_1G10120)"/>
    <property type="match status" value="1"/>
</dbReference>
<name>A0A3A4NW40_ABYX5</name>
<organism evidence="3 4">
    <name type="scientific">Abyssobacteria bacterium (strain SURF_5)</name>
    <dbReference type="NCBI Taxonomy" id="2093360"/>
    <lineage>
        <taxon>Bacteria</taxon>
        <taxon>Pseudomonadati</taxon>
        <taxon>Candidatus Hydrogenedentota</taxon>
        <taxon>Candidatus Abyssobacteria</taxon>
    </lineage>
</organism>
<dbReference type="Proteomes" id="UP000265882">
    <property type="component" value="Unassembled WGS sequence"/>
</dbReference>
<dbReference type="PANTHER" id="PTHR31862:SF1">
    <property type="entry name" value="UPF0261 DOMAIN PROTEIN (AFU_ORTHOLOGUE AFUA_1G10120)"/>
    <property type="match status" value="1"/>
</dbReference>
<evidence type="ECO:0000259" key="1">
    <source>
        <dbReference type="Pfam" id="PF06792"/>
    </source>
</evidence>
<comment type="caution">
    <text evidence="3">The sequence shown here is derived from an EMBL/GenBank/DDBJ whole genome shotgun (WGS) entry which is preliminary data.</text>
</comment>
<feature type="domain" description="UPF0261" evidence="1">
    <location>
        <begin position="11"/>
        <end position="186"/>
    </location>
</feature>
<dbReference type="CDD" id="cd15488">
    <property type="entry name" value="Tm-1-like"/>
    <property type="match status" value="1"/>
</dbReference>
<dbReference type="Pfam" id="PF06792">
    <property type="entry name" value="UPF0261"/>
    <property type="match status" value="1"/>
</dbReference>
<dbReference type="Pfam" id="PF23189">
    <property type="entry name" value="UPF0261_C"/>
    <property type="match status" value="1"/>
</dbReference>
<dbReference type="AlphaFoldDB" id="A0A3A4NW40"/>
<sequence length="421" mass="45147">MPELGGSVVGKTILIVATLDTRGDEVEFLRELIVKKGHRTLIADAGVVGSPRCRSDIPREMIAEEGGKKLEELIAAAKRGADRYEATKVMAEGVAKIAEHLHATGELDGIMSLGGSTGAMLGAAAMKKLPIGVPKLIVTTYAALAPIGEADITVMQSPIDLVGLNRIVKKTLSNAAGAMVGMVEQELADTEKKMVVGITALGVTTPAVQNVIAHLEKRGIESIVFHAKTTELDELINQGSVTAVIDLTSFETVPMVLYSDEMVSLLAGSPEIRRTRLDSASDKRLPQIIAPGGLDMHILPGTGKESIPAQYQDRAWTMHGEYIVLFRTNKAEMELIAKSIADRVNRAKGPVAVLIPRAGFSEASRRGAPLFDPEADEAFISALKANVDRRIEVEEIDCHINDGEFADRMIQVFDRLVSGKG</sequence>
<dbReference type="InterPro" id="IPR008322">
    <property type="entry name" value="UPF0261"/>
</dbReference>
<dbReference type="InterPro" id="IPR051353">
    <property type="entry name" value="Tobamovirus_resist_UPF0261"/>
</dbReference>
<dbReference type="InterPro" id="IPR056778">
    <property type="entry name" value="UPF0261_C"/>
</dbReference>
<dbReference type="EMBL" id="QZKU01000068">
    <property type="protein sequence ID" value="RJP21330.1"/>
    <property type="molecule type" value="Genomic_DNA"/>
</dbReference>